<feature type="transmembrane region" description="Helical" evidence="12">
    <location>
        <begin position="77"/>
        <end position="101"/>
    </location>
</feature>
<evidence type="ECO:0000256" key="6">
    <source>
        <dbReference type="ARBA" id="ARBA00022958"/>
    </source>
</evidence>
<dbReference type="SUPFAM" id="SSF81324">
    <property type="entry name" value="Voltage-gated potassium channels"/>
    <property type="match status" value="1"/>
</dbReference>
<comment type="caution">
    <text evidence="15">The sequence shown here is derived from an EMBL/GenBank/DDBJ whole genome shotgun (WGS) entry which is preliminary data.</text>
</comment>
<keyword evidence="4 11" id="KW-0812">Transmembrane</keyword>
<keyword evidence="10 11" id="KW-0407">Ion channel</keyword>
<dbReference type="Gene3D" id="2.60.40.1400">
    <property type="entry name" value="G protein-activated inward rectifier potassium channel 1"/>
    <property type="match status" value="1"/>
</dbReference>
<dbReference type="InterPro" id="IPR013518">
    <property type="entry name" value="K_chnl_inward-rec_Kir_cyto"/>
</dbReference>
<dbReference type="Proteomes" id="UP001054902">
    <property type="component" value="Unassembled WGS sequence"/>
</dbReference>
<comment type="subcellular location">
    <subcellularLocation>
        <location evidence="1 11">Membrane</location>
        <topology evidence="1 11">Multi-pass membrane protein</topology>
    </subcellularLocation>
</comment>
<gene>
    <name evidence="15" type="ORF">CTEN210_04359</name>
</gene>
<dbReference type="GO" id="GO:0034765">
    <property type="term" value="P:regulation of monoatomic ion transmembrane transport"/>
    <property type="evidence" value="ECO:0007669"/>
    <property type="project" value="TreeGrafter"/>
</dbReference>
<dbReference type="PRINTS" id="PR01320">
    <property type="entry name" value="KIRCHANNEL"/>
</dbReference>
<name>A0AAD3H2P1_9STRA</name>
<keyword evidence="5 11" id="KW-0851">Voltage-gated channel</keyword>
<proteinExistence type="inferred from homology"/>
<evidence type="ECO:0000256" key="7">
    <source>
        <dbReference type="ARBA" id="ARBA00022989"/>
    </source>
</evidence>
<evidence type="ECO:0000256" key="1">
    <source>
        <dbReference type="ARBA" id="ARBA00004141"/>
    </source>
</evidence>
<evidence type="ECO:0000256" key="8">
    <source>
        <dbReference type="ARBA" id="ARBA00023065"/>
    </source>
</evidence>
<evidence type="ECO:0008006" key="17">
    <source>
        <dbReference type="Google" id="ProtNLM"/>
    </source>
</evidence>
<dbReference type="InterPro" id="IPR041647">
    <property type="entry name" value="IRK_C"/>
</dbReference>
<keyword evidence="6 11" id="KW-0630">Potassium</keyword>
<keyword evidence="8 11" id="KW-0406">Ion transport</keyword>
<evidence type="ECO:0000256" key="12">
    <source>
        <dbReference type="SAM" id="Phobius"/>
    </source>
</evidence>
<protein>
    <recommendedName>
        <fullName evidence="17">Inward rectifier potassium channel C-terminal domain-containing protein</fullName>
    </recommendedName>
</protein>
<dbReference type="Gene3D" id="1.10.287.70">
    <property type="match status" value="1"/>
</dbReference>
<evidence type="ECO:0000313" key="16">
    <source>
        <dbReference type="Proteomes" id="UP001054902"/>
    </source>
</evidence>
<evidence type="ECO:0000256" key="4">
    <source>
        <dbReference type="ARBA" id="ARBA00022692"/>
    </source>
</evidence>
<evidence type="ECO:0000256" key="2">
    <source>
        <dbReference type="ARBA" id="ARBA00022448"/>
    </source>
</evidence>
<keyword evidence="2 11" id="KW-0813">Transport</keyword>
<dbReference type="Pfam" id="PF01007">
    <property type="entry name" value="IRK"/>
    <property type="match status" value="1"/>
</dbReference>
<dbReference type="GO" id="GO:0034702">
    <property type="term" value="C:monoatomic ion channel complex"/>
    <property type="evidence" value="ECO:0007669"/>
    <property type="project" value="UniProtKB-KW"/>
</dbReference>
<dbReference type="PANTHER" id="PTHR11767">
    <property type="entry name" value="INWARD RECTIFIER POTASSIUM CHANNEL"/>
    <property type="match status" value="1"/>
</dbReference>
<dbReference type="GO" id="GO:1990573">
    <property type="term" value="P:potassium ion import across plasma membrane"/>
    <property type="evidence" value="ECO:0007669"/>
    <property type="project" value="TreeGrafter"/>
</dbReference>
<feature type="transmembrane region" description="Helical" evidence="12">
    <location>
        <begin position="159"/>
        <end position="178"/>
    </location>
</feature>
<evidence type="ECO:0000256" key="9">
    <source>
        <dbReference type="ARBA" id="ARBA00023136"/>
    </source>
</evidence>
<evidence type="ECO:0000313" key="15">
    <source>
        <dbReference type="EMBL" id="GFH47883.1"/>
    </source>
</evidence>
<keyword evidence="7 12" id="KW-1133">Transmembrane helix</keyword>
<feature type="domain" description="Inward rectifier potassium channel C-terminal" evidence="14">
    <location>
        <begin position="190"/>
        <end position="285"/>
    </location>
</feature>
<dbReference type="InterPro" id="IPR040445">
    <property type="entry name" value="Kir_TM"/>
</dbReference>
<dbReference type="InterPro" id="IPR016449">
    <property type="entry name" value="K_chnl_inward-rec_Kir"/>
</dbReference>
<accession>A0AAD3H2P1</accession>
<keyword evidence="9 12" id="KW-0472">Membrane</keyword>
<reference evidence="15 16" key="1">
    <citation type="journal article" date="2021" name="Sci. Rep.">
        <title>The genome of the diatom Chaetoceros tenuissimus carries an ancient integrated fragment of an extant virus.</title>
        <authorList>
            <person name="Hongo Y."/>
            <person name="Kimura K."/>
            <person name="Takaki Y."/>
            <person name="Yoshida Y."/>
            <person name="Baba S."/>
            <person name="Kobayashi G."/>
            <person name="Nagasaki K."/>
            <person name="Hano T."/>
            <person name="Tomaru Y."/>
        </authorList>
    </citation>
    <scope>NUCLEOTIDE SEQUENCE [LARGE SCALE GENOMIC DNA]</scope>
    <source>
        <strain evidence="15 16">NIES-3715</strain>
    </source>
</reference>
<dbReference type="GO" id="GO:0005242">
    <property type="term" value="F:inward rectifier potassium channel activity"/>
    <property type="evidence" value="ECO:0007669"/>
    <property type="project" value="InterPro"/>
</dbReference>
<evidence type="ECO:0000259" key="13">
    <source>
        <dbReference type="Pfam" id="PF01007"/>
    </source>
</evidence>
<comment type="similarity">
    <text evidence="11">Belongs to the inward rectifier-type potassium channel (TC 1.A.2.1) family.</text>
</comment>
<dbReference type="SUPFAM" id="SSF81296">
    <property type="entry name" value="E set domains"/>
    <property type="match status" value="2"/>
</dbReference>
<dbReference type="GO" id="GO:0005886">
    <property type="term" value="C:plasma membrane"/>
    <property type="evidence" value="ECO:0007669"/>
    <property type="project" value="TreeGrafter"/>
</dbReference>
<evidence type="ECO:0000256" key="10">
    <source>
        <dbReference type="ARBA" id="ARBA00023303"/>
    </source>
</evidence>
<feature type="domain" description="Potassium channel inwardly rectifying transmembrane" evidence="13">
    <location>
        <begin position="62"/>
        <end position="182"/>
    </location>
</feature>
<sequence>MYSSFETADEERQPLKGFSKAHHAFPRLIERNRDFFQSNSKVKIENKLNGRRHIFPWSLKYIINDNWFHLMLRWPTIYSLTALLLLWVLWLVIFAWMYVYVDGRNPLTECGLGRSGEPIKFLPALSFSLETCTTVGYSLPNDTNGFFDSECYGIQFSIYLQMTWSMIFNAFFTAFIFARLSRCEQRSAQVLFSKQAIIEKKDGKWLFHVRVYDLDSQLPIVETHMRMYCASWMKYKEEKQGQPHILHSMRIFDPNDELNSWIFTGVPMTASHHIDAYSPLAPLDYRKDLNIMKGHGLMLREMDQISGNTGGWPCPVCGEVYETAEQLKTHIKFNKILEDADKNVPINGTHRDPSIVVPQLTEKKELTKEDIIETLKDKEIIVVVEGIEPMISGTFQCLHSYRLEDIVFESRFVPCVETENGKNFVNLDKFHEVKEIETVYRSEEEYKSFGECS</sequence>
<evidence type="ECO:0000256" key="11">
    <source>
        <dbReference type="RuleBase" id="RU003822"/>
    </source>
</evidence>
<evidence type="ECO:0000256" key="5">
    <source>
        <dbReference type="ARBA" id="ARBA00022882"/>
    </source>
</evidence>
<feature type="domain" description="Inward rectifier potassium channel C-terminal" evidence="14">
    <location>
        <begin position="375"/>
        <end position="446"/>
    </location>
</feature>
<dbReference type="EMBL" id="BLLK01000025">
    <property type="protein sequence ID" value="GFH47883.1"/>
    <property type="molecule type" value="Genomic_DNA"/>
</dbReference>
<keyword evidence="16" id="KW-1185">Reference proteome</keyword>
<evidence type="ECO:0000256" key="3">
    <source>
        <dbReference type="ARBA" id="ARBA00022538"/>
    </source>
</evidence>
<keyword evidence="3 11" id="KW-0633">Potassium transport</keyword>
<evidence type="ECO:0000259" key="14">
    <source>
        <dbReference type="Pfam" id="PF17655"/>
    </source>
</evidence>
<dbReference type="Pfam" id="PF17655">
    <property type="entry name" value="IRK_C"/>
    <property type="match status" value="2"/>
</dbReference>
<organism evidence="15 16">
    <name type="scientific">Chaetoceros tenuissimus</name>
    <dbReference type="NCBI Taxonomy" id="426638"/>
    <lineage>
        <taxon>Eukaryota</taxon>
        <taxon>Sar</taxon>
        <taxon>Stramenopiles</taxon>
        <taxon>Ochrophyta</taxon>
        <taxon>Bacillariophyta</taxon>
        <taxon>Coscinodiscophyceae</taxon>
        <taxon>Chaetocerotophycidae</taxon>
        <taxon>Chaetocerotales</taxon>
        <taxon>Chaetocerotaceae</taxon>
        <taxon>Chaetoceros</taxon>
    </lineage>
</organism>
<dbReference type="AlphaFoldDB" id="A0AAD3H2P1"/>
<dbReference type="PANTHER" id="PTHR11767:SF103">
    <property type="entry name" value="POTASSIUM CHANNEL INWARDLY RECTIFYING TRANSMEMBRANE DOMAIN-CONTAINING PROTEIN"/>
    <property type="match status" value="1"/>
</dbReference>
<dbReference type="InterPro" id="IPR014756">
    <property type="entry name" value="Ig_E-set"/>
</dbReference>